<dbReference type="EMBL" id="BMTD01000001">
    <property type="protein sequence ID" value="GGU75627.1"/>
    <property type="molecule type" value="Genomic_DNA"/>
</dbReference>
<proteinExistence type="predicted"/>
<gene>
    <name evidence="1" type="ORF">GCM10010260_04690</name>
</gene>
<accession>A0A918I5G0</accession>
<keyword evidence="2" id="KW-1185">Reference proteome</keyword>
<comment type="caution">
    <text evidence="1">The sequence shown here is derived from an EMBL/GenBank/DDBJ whole genome shotgun (WGS) entry which is preliminary data.</text>
</comment>
<evidence type="ECO:0000313" key="1">
    <source>
        <dbReference type="EMBL" id="GGU75627.1"/>
    </source>
</evidence>
<protein>
    <submittedName>
        <fullName evidence="1">Uncharacterized protein</fullName>
    </submittedName>
</protein>
<evidence type="ECO:0000313" key="2">
    <source>
        <dbReference type="Proteomes" id="UP000618795"/>
    </source>
</evidence>
<reference evidence="1" key="1">
    <citation type="journal article" date="2014" name="Int. J. Syst. Evol. Microbiol.">
        <title>Complete genome sequence of Corynebacterium casei LMG S-19264T (=DSM 44701T), isolated from a smear-ripened cheese.</title>
        <authorList>
            <consortium name="US DOE Joint Genome Institute (JGI-PGF)"/>
            <person name="Walter F."/>
            <person name="Albersmeier A."/>
            <person name="Kalinowski J."/>
            <person name="Ruckert C."/>
        </authorList>
    </citation>
    <scope>NUCLEOTIDE SEQUENCE</scope>
    <source>
        <strain evidence="1">JCM 4369</strain>
    </source>
</reference>
<name>A0A918I5G0_9ACTN</name>
<reference evidence="1" key="2">
    <citation type="submission" date="2020-09" db="EMBL/GenBank/DDBJ databases">
        <authorList>
            <person name="Sun Q."/>
            <person name="Ohkuma M."/>
        </authorList>
    </citation>
    <scope>NUCLEOTIDE SEQUENCE</scope>
    <source>
        <strain evidence="1">JCM 4369</strain>
    </source>
</reference>
<organism evidence="1 2">
    <name type="scientific">Streptomyces filipinensis</name>
    <dbReference type="NCBI Taxonomy" id="66887"/>
    <lineage>
        <taxon>Bacteria</taxon>
        <taxon>Bacillati</taxon>
        <taxon>Actinomycetota</taxon>
        <taxon>Actinomycetes</taxon>
        <taxon>Kitasatosporales</taxon>
        <taxon>Streptomycetaceae</taxon>
        <taxon>Streptomyces</taxon>
    </lineage>
</organism>
<sequence length="67" mass="7297">MQQVRRHRLGRQGRGIFPVRRPVPRLPPPYGSFAEEELGAAAQFLGRCRRVTGAAVVVATVVADTAV</sequence>
<dbReference type="AlphaFoldDB" id="A0A918I5G0"/>
<dbReference type="Proteomes" id="UP000618795">
    <property type="component" value="Unassembled WGS sequence"/>
</dbReference>